<keyword evidence="4" id="KW-1185">Reference proteome</keyword>
<keyword evidence="2" id="KW-0812">Transmembrane</keyword>
<reference evidence="3" key="1">
    <citation type="submission" date="2020-06" db="EMBL/GenBank/DDBJ databases">
        <title>Draft genome of Bugula neritina, a colonial animal packing powerful symbionts and potential medicines.</title>
        <authorList>
            <person name="Rayko M."/>
        </authorList>
    </citation>
    <scope>NUCLEOTIDE SEQUENCE [LARGE SCALE GENOMIC DNA]</scope>
    <source>
        <strain evidence="3">Kwan_BN1</strain>
    </source>
</reference>
<evidence type="ECO:0000256" key="1">
    <source>
        <dbReference type="SAM" id="MobiDB-lite"/>
    </source>
</evidence>
<evidence type="ECO:0000313" key="4">
    <source>
        <dbReference type="Proteomes" id="UP000593567"/>
    </source>
</evidence>
<gene>
    <name evidence="3" type="ORF">EB796_021665</name>
</gene>
<accession>A0A7J7J1Q2</accession>
<proteinExistence type="predicted"/>
<protein>
    <submittedName>
        <fullName evidence="3">Uncharacterized protein</fullName>
    </submittedName>
</protein>
<dbReference type="EMBL" id="VXIV02003199">
    <property type="protein sequence ID" value="KAF6020005.1"/>
    <property type="molecule type" value="Genomic_DNA"/>
</dbReference>
<dbReference type="AlphaFoldDB" id="A0A7J7J1Q2"/>
<dbReference type="Proteomes" id="UP000593567">
    <property type="component" value="Unassembled WGS sequence"/>
</dbReference>
<sequence length="87" mass="9765">MDTTTWVEPLHPGIPIASIMLSGIPLGILLYFAIRAAKRSRKEKQPPITSYPNQWQTSVQAINSSDMQGTSTSQPQEQDYIQVKQSY</sequence>
<organism evidence="3 4">
    <name type="scientific">Bugula neritina</name>
    <name type="common">Brown bryozoan</name>
    <name type="synonym">Sertularia neritina</name>
    <dbReference type="NCBI Taxonomy" id="10212"/>
    <lineage>
        <taxon>Eukaryota</taxon>
        <taxon>Metazoa</taxon>
        <taxon>Spiralia</taxon>
        <taxon>Lophotrochozoa</taxon>
        <taxon>Bryozoa</taxon>
        <taxon>Gymnolaemata</taxon>
        <taxon>Cheilostomatida</taxon>
        <taxon>Flustrina</taxon>
        <taxon>Buguloidea</taxon>
        <taxon>Bugulidae</taxon>
        <taxon>Bugula</taxon>
    </lineage>
</organism>
<feature type="transmembrane region" description="Helical" evidence="2">
    <location>
        <begin position="12"/>
        <end position="34"/>
    </location>
</feature>
<comment type="caution">
    <text evidence="3">The sequence shown here is derived from an EMBL/GenBank/DDBJ whole genome shotgun (WGS) entry which is preliminary data.</text>
</comment>
<name>A0A7J7J1Q2_BUGNE</name>
<feature type="region of interest" description="Disordered" evidence="1">
    <location>
        <begin position="41"/>
        <end position="87"/>
    </location>
</feature>
<keyword evidence="2" id="KW-1133">Transmembrane helix</keyword>
<evidence type="ECO:0000256" key="2">
    <source>
        <dbReference type="SAM" id="Phobius"/>
    </source>
</evidence>
<keyword evidence="2" id="KW-0472">Membrane</keyword>
<evidence type="ECO:0000313" key="3">
    <source>
        <dbReference type="EMBL" id="KAF6020005.1"/>
    </source>
</evidence>
<feature type="compositionally biased region" description="Polar residues" evidence="1">
    <location>
        <begin position="47"/>
        <end position="87"/>
    </location>
</feature>